<evidence type="ECO:0000313" key="1">
    <source>
        <dbReference type="EMBL" id="KAJ8716291.1"/>
    </source>
</evidence>
<dbReference type="EMBL" id="CM056780">
    <property type="protein sequence ID" value="KAJ8716291.1"/>
    <property type="molecule type" value="Genomic_DNA"/>
</dbReference>
<accession>A0ACC2QK04</accession>
<reference evidence="1" key="1">
    <citation type="submission" date="2023-03" db="EMBL/GenBank/DDBJ databases">
        <title>Chromosome-level genomes of two armyworms, Mythimna separata and Mythimna loreyi, provide insights into the biosynthesis and reception of sex pheromones.</title>
        <authorList>
            <person name="Zhao H."/>
        </authorList>
    </citation>
    <scope>NUCLEOTIDE SEQUENCE</scope>
    <source>
        <strain evidence="1">BeijingLab</strain>
    </source>
</reference>
<sequence>MSQYADVLAAQKALEESFMKKMSELEGQIQCAGPAKSNTVAKIADEFRAFRELIFSMLGLLRSQINECAKQIDTMEMRHRRKALVFQGLAEKENEDCTALVLETLNTKLALKNLQVSSIKTCHRLGAPSNEHHRPILVRFTSVDIKAMVWKAKTGLKGSKVSIKEFLTRPRQFVFGKAREHFGMRACWTQDGVICIKAPDGVRHKITSTEELKPLISKYPKTAAPTPAGSGRSMDAAGNLKAKSK</sequence>
<keyword evidence="2" id="KW-1185">Reference proteome</keyword>
<dbReference type="Proteomes" id="UP001231649">
    <property type="component" value="Chromosome 4"/>
</dbReference>
<organism evidence="1 2">
    <name type="scientific">Mythimna loreyi</name>
    <dbReference type="NCBI Taxonomy" id="667449"/>
    <lineage>
        <taxon>Eukaryota</taxon>
        <taxon>Metazoa</taxon>
        <taxon>Ecdysozoa</taxon>
        <taxon>Arthropoda</taxon>
        <taxon>Hexapoda</taxon>
        <taxon>Insecta</taxon>
        <taxon>Pterygota</taxon>
        <taxon>Neoptera</taxon>
        <taxon>Endopterygota</taxon>
        <taxon>Lepidoptera</taxon>
        <taxon>Glossata</taxon>
        <taxon>Ditrysia</taxon>
        <taxon>Noctuoidea</taxon>
        <taxon>Noctuidae</taxon>
        <taxon>Noctuinae</taxon>
        <taxon>Hadenini</taxon>
        <taxon>Mythimna</taxon>
    </lineage>
</organism>
<name>A0ACC2QK04_9NEOP</name>
<gene>
    <name evidence="1" type="ORF">PYW08_013576</name>
</gene>
<protein>
    <submittedName>
        <fullName evidence="1">Uncharacterized protein</fullName>
    </submittedName>
</protein>
<comment type="caution">
    <text evidence="1">The sequence shown here is derived from an EMBL/GenBank/DDBJ whole genome shotgun (WGS) entry which is preliminary data.</text>
</comment>
<proteinExistence type="predicted"/>
<evidence type="ECO:0000313" key="2">
    <source>
        <dbReference type="Proteomes" id="UP001231649"/>
    </source>
</evidence>